<proteinExistence type="predicted"/>
<protein>
    <submittedName>
        <fullName evidence="1">Uncharacterized protein</fullName>
    </submittedName>
</protein>
<evidence type="ECO:0000313" key="1">
    <source>
        <dbReference type="EMBL" id="KAK3902814.1"/>
    </source>
</evidence>
<gene>
    <name evidence="1" type="ORF">C8A05DRAFT_33470</name>
</gene>
<name>A0AAN6MLH6_9PEZI</name>
<reference evidence="1" key="2">
    <citation type="submission" date="2023-05" db="EMBL/GenBank/DDBJ databases">
        <authorList>
            <consortium name="Lawrence Berkeley National Laboratory"/>
            <person name="Steindorff A."/>
            <person name="Hensen N."/>
            <person name="Bonometti L."/>
            <person name="Westerberg I."/>
            <person name="Brannstrom I.O."/>
            <person name="Guillou S."/>
            <person name="Cros-Aarteil S."/>
            <person name="Calhoun S."/>
            <person name="Haridas S."/>
            <person name="Kuo A."/>
            <person name="Mondo S."/>
            <person name="Pangilinan J."/>
            <person name="Riley R."/>
            <person name="Labutti K."/>
            <person name="Andreopoulos B."/>
            <person name="Lipzen A."/>
            <person name="Chen C."/>
            <person name="Yanf M."/>
            <person name="Daum C."/>
            <person name="Ng V."/>
            <person name="Clum A."/>
            <person name="Ohm R."/>
            <person name="Martin F."/>
            <person name="Silar P."/>
            <person name="Natvig D."/>
            <person name="Lalanne C."/>
            <person name="Gautier V."/>
            <person name="Ament-Velasquez S.L."/>
            <person name="Kruys A."/>
            <person name="Hutchinson M.I."/>
            <person name="Powell A.J."/>
            <person name="Barry K."/>
            <person name="Miller A.N."/>
            <person name="Grigoriev I.V."/>
            <person name="Debuchy R."/>
            <person name="Gladieux P."/>
            <person name="Thoren M.H."/>
            <person name="Johannesson H."/>
        </authorList>
    </citation>
    <scope>NUCLEOTIDE SEQUENCE</scope>
    <source>
        <strain evidence="1">CBS 103.79</strain>
    </source>
</reference>
<reference evidence="1" key="1">
    <citation type="journal article" date="2023" name="Mol. Phylogenet. Evol.">
        <title>Genome-scale phylogeny and comparative genomics of the fungal order Sordariales.</title>
        <authorList>
            <person name="Hensen N."/>
            <person name="Bonometti L."/>
            <person name="Westerberg I."/>
            <person name="Brannstrom I.O."/>
            <person name="Guillou S."/>
            <person name="Cros-Aarteil S."/>
            <person name="Calhoun S."/>
            <person name="Haridas S."/>
            <person name="Kuo A."/>
            <person name="Mondo S."/>
            <person name="Pangilinan J."/>
            <person name="Riley R."/>
            <person name="LaButti K."/>
            <person name="Andreopoulos B."/>
            <person name="Lipzen A."/>
            <person name="Chen C."/>
            <person name="Yan M."/>
            <person name="Daum C."/>
            <person name="Ng V."/>
            <person name="Clum A."/>
            <person name="Steindorff A."/>
            <person name="Ohm R.A."/>
            <person name="Martin F."/>
            <person name="Silar P."/>
            <person name="Natvig D.O."/>
            <person name="Lalanne C."/>
            <person name="Gautier V."/>
            <person name="Ament-Velasquez S.L."/>
            <person name="Kruys A."/>
            <person name="Hutchinson M.I."/>
            <person name="Powell A.J."/>
            <person name="Barry K."/>
            <person name="Miller A.N."/>
            <person name="Grigoriev I.V."/>
            <person name="Debuchy R."/>
            <person name="Gladieux P."/>
            <person name="Hiltunen Thoren M."/>
            <person name="Johannesson H."/>
        </authorList>
    </citation>
    <scope>NUCLEOTIDE SEQUENCE</scope>
    <source>
        <strain evidence="1">CBS 103.79</strain>
    </source>
</reference>
<accession>A0AAN6MLH6</accession>
<dbReference type="Proteomes" id="UP001303889">
    <property type="component" value="Unassembled WGS sequence"/>
</dbReference>
<sequence>MATPITVQLLVPPRLQIAPTAPCVLEVDIPILLPHQLDPSLPAPPYHNRPGGLHPELFRELYATPLAQRLAADIISALFGPNPPGGGAVLVFPDGGTAADHARFHPGPYNFALVPAWECNAVTEDRESGAFDPVRGYWRDMHGKEGHGPIHAFTEALDFDWTQVYHAFKYFLVRWPGAPTGLLKGNPRVLRLEVVEGGGEREVVFEVKEYTEVARRNVNGEVAAAME</sequence>
<keyword evidence="2" id="KW-1185">Reference proteome</keyword>
<evidence type="ECO:0000313" key="2">
    <source>
        <dbReference type="Proteomes" id="UP001303889"/>
    </source>
</evidence>
<dbReference type="EMBL" id="MU855485">
    <property type="protein sequence ID" value="KAK3902814.1"/>
    <property type="molecule type" value="Genomic_DNA"/>
</dbReference>
<comment type="caution">
    <text evidence="1">The sequence shown here is derived from an EMBL/GenBank/DDBJ whole genome shotgun (WGS) entry which is preliminary data.</text>
</comment>
<dbReference type="AlphaFoldDB" id="A0AAN6MLH6"/>
<organism evidence="1 2">
    <name type="scientific">Staphylotrichum tortipilum</name>
    <dbReference type="NCBI Taxonomy" id="2831512"/>
    <lineage>
        <taxon>Eukaryota</taxon>
        <taxon>Fungi</taxon>
        <taxon>Dikarya</taxon>
        <taxon>Ascomycota</taxon>
        <taxon>Pezizomycotina</taxon>
        <taxon>Sordariomycetes</taxon>
        <taxon>Sordariomycetidae</taxon>
        <taxon>Sordariales</taxon>
        <taxon>Chaetomiaceae</taxon>
        <taxon>Staphylotrichum</taxon>
    </lineage>
</organism>